<gene>
    <name evidence="2" type="ORF">GCE9029_01203</name>
</gene>
<evidence type="ECO:0000313" key="2">
    <source>
        <dbReference type="EMBL" id="CZF79019.1"/>
    </source>
</evidence>
<dbReference type="NCBIfam" id="NF033738">
    <property type="entry name" value="microvirid_RiPP"/>
    <property type="match status" value="1"/>
</dbReference>
<keyword evidence="3" id="KW-1185">Reference proteome</keyword>
<reference evidence="3" key="1">
    <citation type="submission" date="2016-02" db="EMBL/GenBank/DDBJ databases">
        <authorList>
            <person name="Rodrigo-Torres Lidia"/>
            <person name="Arahal R.David."/>
        </authorList>
    </citation>
    <scope>NUCLEOTIDE SEQUENCE [LARGE SCALE GENOMIC DNA]</scope>
    <source>
        <strain evidence="3">CECT 9029</strain>
    </source>
</reference>
<dbReference type="STRING" id="1796497.GCE9029_01203"/>
<feature type="region of interest" description="Disordered" evidence="1">
    <location>
        <begin position="28"/>
        <end position="69"/>
    </location>
</feature>
<name>A0A128EWT3_9GAMM</name>
<dbReference type="OrthoDB" id="5908171at2"/>
<dbReference type="RefSeq" id="WP_062661690.1">
    <property type="nucleotide sequence ID" value="NZ_FIZX01000001.1"/>
</dbReference>
<dbReference type="Proteomes" id="UP000071641">
    <property type="component" value="Unassembled WGS sequence"/>
</dbReference>
<evidence type="ECO:0000313" key="3">
    <source>
        <dbReference type="Proteomes" id="UP000071641"/>
    </source>
</evidence>
<protein>
    <submittedName>
        <fullName evidence="2">Serine endopeptidase inhibitors</fullName>
    </submittedName>
</protein>
<sequence length="69" mass="7628">MSKNTPFFSNFMEAQTLTKEETKQATGGLDFVKPGDLPGGFDPSKEPIYVTMKHPSDDDEGFDAPAFLR</sequence>
<organism evidence="2 3">
    <name type="scientific">Grimontia celer</name>
    <dbReference type="NCBI Taxonomy" id="1796497"/>
    <lineage>
        <taxon>Bacteria</taxon>
        <taxon>Pseudomonadati</taxon>
        <taxon>Pseudomonadota</taxon>
        <taxon>Gammaproteobacteria</taxon>
        <taxon>Vibrionales</taxon>
        <taxon>Vibrionaceae</taxon>
        <taxon>Grimontia</taxon>
    </lineage>
</organism>
<proteinExistence type="predicted"/>
<dbReference type="AlphaFoldDB" id="A0A128EWT3"/>
<dbReference type="EMBL" id="FIZX01000001">
    <property type="protein sequence ID" value="CZF79019.1"/>
    <property type="molecule type" value="Genomic_DNA"/>
</dbReference>
<dbReference type="InterPro" id="IPR022217">
    <property type="entry name" value="Prot_inh_I10_marinostatin"/>
</dbReference>
<dbReference type="Pfam" id="PF12559">
    <property type="entry name" value="Inhibitor_I10"/>
    <property type="match status" value="1"/>
</dbReference>
<accession>A0A128EWT3</accession>
<evidence type="ECO:0000256" key="1">
    <source>
        <dbReference type="SAM" id="MobiDB-lite"/>
    </source>
</evidence>